<dbReference type="InterPro" id="IPR051496">
    <property type="entry name" value="H-rev107_PLA/AT"/>
</dbReference>
<dbReference type="InterPro" id="IPR038765">
    <property type="entry name" value="Papain-like_cys_pep_sf"/>
</dbReference>
<dbReference type="InterPro" id="IPR007053">
    <property type="entry name" value="LRAT_dom"/>
</dbReference>
<evidence type="ECO:0000259" key="4">
    <source>
        <dbReference type="PROSITE" id="PS51934"/>
    </source>
</evidence>
<accession>A0ABW7IL83</accession>
<dbReference type="SUPFAM" id="SSF54001">
    <property type="entry name" value="Cysteine proteinases"/>
    <property type="match status" value="1"/>
</dbReference>
<dbReference type="PANTHER" id="PTHR13943">
    <property type="entry name" value="HRAS-LIKE SUPPRESSOR - RELATED"/>
    <property type="match status" value="1"/>
</dbReference>
<comment type="caution">
    <text evidence="5">The sequence shown here is derived from an EMBL/GenBank/DDBJ whole genome shotgun (WGS) entry which is preliminary data.</text>
</comment>
<dbReference type="RefSeq" id="WP_394629457.1">
    <property type="nucleotide sequence ID" value="NZ_JBIHSF010000008.1"/>
</dbReference>
<dbReference type="Gene3D" id="3.90.1720.10">
    <property type="entry name" value="endopeptidase domain like (from Nostoc punctiforme)"/>
    <property type="match status" value="1"/>
</dbReference>
<evidence type="ECO:0000256" key="1">
    <source>
        <dbReference type="ARBA" id="ARBA00022679"/>
    </source>
</evidence>
<evidence type="ECO:0000256" key="3">
    <source>
        <dbReference type="ARBA" id="ARBA00023098"/>
    </source>
</evidence>
<organism evidence="5 6">
    <name type="scientific">Vibrio barjaei</name>
    <dbReference type="NCBI Taxonomy" id="1676683"/>
    <lineage>
        <taxon>Bacteria</taxon>
        <taxon>Pseudomonadati</taxon>
        <taxon>Pseudomonadota</taxon>
        <taxon>Gammaproteobacteria</taxon>
        <taxon>Vibrionales</taxon>
        <taxon>Vibrionaceae</taxon>
        <taxon>Vibrio</taxon>
    </lineage>
</organism>
<evidence type="ECO:0000313" key="6">
    <source>
        <dbReference type="Proteomes" id="UP001607125"/>
    </source>
</evidence>
<keyword evidence="5" id="KW-0012">Acyltransferase</keyword>
<keyword evidence="2" id="KW-0378">Hydrolase</keyword>
<dbReference type="GO" id="GO:0016746">
    <property type="term" value="F:acyltransferase activity"/>
    <property type="evidence" value="ECO:0007669"/>
    <property type="project" value="UniProtKB-KW"/>
</dbReference>
<keyword evidence="1" id="KW-0808">Transferase</keyword>
<dbReference type="Pfam" id="PF04970">
    <property type="entry name" value="LRAT"/>
    <property type="match status" value="1"/>
</dbReference>
<dbReference type="EMBL" id="JBIHSF010000008">
    <property type="protein sequence ID" value="MFH0261744.1"/>
    <property type="molecule type" value="Genomic_DNA"/>
</dbReference>
<gene>
    <name evidence="5" type="ORF">ACGRH2_15155</name>
</gene>
<protein>
    <submittedName>
        <fullName evidence="5">Lecithin retinol acyltransferase family protein</fullName>
    </submittedName>
</protein>
<keyword evidence="6" id="KW-1185">Reference proteome</keyword>
<evidence type="ECO:0000313" key="5">
    <source>
        <dbReference type="EMBL" id="MFH0261744.1"/>
    </source>
</evidence>
<feature type="domain" description="LRAT" evidence="4">
    <location>
        <begin position="41"/>
        <end position="136"/>
    </location>
</feature>
<proteinExistence type="predicted"/>
<dbReference type="PROSITE" id="PS51934">
    <property type="entry name" value="LRAT"/>
    <property type="match status" value="1"/>
</dbReference>
<reference evidence="5 6" key="1">
    <citation type="submission" date="2024-10" db="EMBL/GenBank/DDBJ databases">
        <authorList>
            <person name="Yibar A."/>
            <person name="Saticioglu I.B."/>
            <person name="Duman M."/>
            <person name="Ajmi N."/>
            <person name="Gurler F."/>
            <person name="Ay H."/>
            <person name="Onuk E."/>
            <person name="Guler S."/>
            <person name="Romalde J.L."/>
        </authorList>
    </citation>
    <scope>NUCLEOTIDE SEQUENCE [LARGE SCALE GENOMIC DNA]</scope>
    <source>
        <strain evidence="5 6">1-TCBS-B</strain>
    </source>
</reference>
<keyword evidence="3" id="KW-0443">Lipid metabolism</keyword>
<name>A0ABW7IL83_9VIBR</name>
<sequence length="184" mass="20211">MHRYNLNALVYVLRISITILNTHTLNQRRKIMNSNLSIGDLLYRSKLLVEHAGIYLGKGRVLHNSPDGNVEICTLEDYANGKPVKVVLSHLSEDKKNELFSQAEQLIKKARKYGVLANNCEHLASTVLHGKPSSEQLQGAGFGAIAGLLLAHCNQSKNSLLYILAGGLIGCMTVNAARKYDCVV</sequence>
<dbReference type="PANTHER" id="PTHR13943:SF77">
    <property type="entry name" value="LRAT DOMAIN-CONTAINING PROTEIN"/>
    <property type="match status" value="1"/>
</dbReference>
<evidence type="ECO:0000256" key="2">
    <source>
        <dbReference type="ARBA" id="ARBA00022801"/>
    </source>
</evidence>
<dbReference type="Proteomes" id="UP001607125">
    <property type="component" value="Unassembled WGS sequence"/>
</dbReference>